<evidence type="ECO:0000256" key="3">
    <source>
        <dbReference type="ARBA" id="ARBA00022614"/>
    </source>
</evidence>
<protein>
    <submittedName>
        <fullName evidence="6">Uncharacterized protein</fullName>
    </submittedName>
</protein>
<dbReference type="PANTHER" id="PTHR24113">
    <property type="entry name" value="RAN GTPASE-ACTIVATING PROTEIN 1"/>
    <property type="match status" value="1"/>
</dbReference>
<dbReference type="GO" id="GO:0005829">
    <property type="term" value="C:cytosol"/>
    <property type="evidence" value="ECO:0007669"/>
    <property type="project" value="TreeGrafter"/>
</dbReference>
<keyword evidence="3" id="KW-0433">Leucine-rich repeat</keyword>
<evidence type="ECO:0000256" key="5">
    <source>
        <dbReference type="SAM" id="MobiDB-lite"/>
    </source>
</evidence>
<dbReference type="InterPro" id="IPR032675">
    <property type="entry name" value="LRR_dom_sf"/>
</dbReference>
<dbReference type="InterPro" id="IPR001611">
    <property type="entry name" value="Leu-rich_rpt"/>
</dbReference>
<dbReference type="AlphaFoldDB" id="A0A061S5J6"/>
<proteinExistence type="predicted"/>
<dbReference type="GO" id="GO:0005634">
    <property type="term" value="C:nucleus"/>
    <property type="evidence" value="ECO:0007669"/>
    <property type="project" value="TreeGrafter"/>
</dbReference>
<keyword evidence="4" id="KW-0677">Repeat</keyword>
<evidence type="ECO:0000256" key="2">
    <source>
        <dbReference type="ARBA" id="ARBA00022468"/>
    </source>
</evidence>
<dbReference type="GO" id="GO:0005096">
    <property type="term" value="F:GTPase activator activity"/>
    <property type="evidence" value="ECO:0007669"/>
    <property type="project" value="UniProtKB-KW"/>
</dbReference>
<dbReference type="InterPro" id="IPR027038">
    <property type="entry name" value="RanGap"/>
</dbReference>
<dbReference type="PANTHER" id="PTHR24113:SF12">
    <property type="entry name" value="RAN GTPASE-ACTIVATING PROTEIN 1"/>
    <property type="match status" value="1"/>
</dbReference>
<accession>A0A061S5J6</accession>
<comment type="subcellular location">
    <subcellularLocation>
        <location evidence="1">Cytoplasm</location>
        <location evidence="1">Cytoskeleton</location>
        <location evidence="1">Cilium axoneme</location>
    </subcellularLocation>
</comment>
<dbReference type="GO" id="GO:0048471">
    <property type="term" value="C:perinuclear region of cytoplasm"/>
    <property type="evidence" value="ECO:0007669"/>
    <property type="project" value="TreeGrafter"/>
</dbReference>
<sequence length="102" mass="10870">MPSIKPGSSAEAEPGLQETIDRLRRNDPTLTDLRLPFNEAWAEWAEALADALKGNNFLKELDLVGTEIGAEGAEALAEALALNTALTELDIGGEAPPFPQTL</sequence>
<evidence type="ECO:0000256" key="4">
    <source>
        <dbReference type="ARBA" id="ARBA00022737"/>
    </source>
</evidence>
<dbReference type="GO" id="GO:0005930">
    <property type="term" value="C:axoneme"/>
    <property type="evidence" value="ECO:0007669"/>
    <property type="project" value="UniProtKB-SubCell"/>
</dbReference>
<reference evidence="6" key="1">
    <citation type="submission" date="2014-05" db="EMBL/GenBank/DDBJ databases">
        <title>The transcriptome of the halophilic microalga Tetraselmis sp. GSL018 isolated from the Great Salt Lake, Utah.</title>
        <authorList>
            <person name="Jinkerson R.E."/>
            <person name="D'Adamo S."/>
            <person name="Posewitz M.C."/>
        </authorList>
    </citation>
    <scope>NUCLEOTIDE SEQUENCE</scope>
    <source>
        <strain evidence="6">GSL018</strain>
    </source>
</reference>
<keyword evidence="2" id="KW-0343">GTPase activation</keyword>
<evidence type="ECO:0000256" key="1">
    <source>
        <dbReference type="ARBA" id="ARBA00004430"/>
    </source>
</evidence>
<dbReference type="GO" id="GO:0006913">
    <property type="term" value="P:nucleocytoplasmic transport"/>
    <property type="evidence" value="ECO:0007669"/>
    <property type="project" value="TreeGrafter"/>
</dbReference>
<gene>
    <name evidence="6" type="ORF">TSPGSL018_12498</name>
</gene>
<evidence type="ECO:0000313" key="6">
    <source>
        <dbReference type="EMBL" id="JAC79528.1"/>
    </source>
</evidence>
<dbReference type="GO" id="GO:0031267">
    <property type="term" value="F:small GTPase binding"/>
    <property type="evidence" value="ECO:0007669"/>
    <property type="project" value="TreeGrafter"/>
</dbReference>
<name>A0A061S5J6_9CHLO</name>
<dbReference type="EMBL" id="GBEZ01005824">
    <property type="protein sequence ID" value="JAC79528.1"/>
    <property type="molecule type" value="Transcribed_RNA"/>
</dbReference>
<dbReference type="SUPFAM" id="SSF52047">
    <property type="entry name" value="RNI-like"/>
    <property type="match status" value="1"/>
</dbReference>
<dbReference type="Gene3D" id="3.80.10.10">
    <property type="entry name" value="Ribonuclease Inhibitor"/>
    <property type="match status" value="1"/>
</dbReference>
<feature type="region of interest" description="Disordered" evidence="5">
    <location>
        <begin position="1"/>
        <end position="24"/>
    </location>
</feature>
<dbReference type="Pfam" id="PF13516">
    <property type="entry name" value="LRR_6"/>
    <property type="match status" value="1"/>
</dbReference>
<organism evidence="6">
    <name type="scientific">Tetraselmis sp. GSL018</name>
    <dbReference type="NCBI Taxonomy" id="582737"/>
    <lineage>
        <taxon>Eukaryota</taxon>
        <taxon>Viridiplantae</taxon>
        <taxon>Chlorophyta</taxon>
        <taxon>core chlorophytes</taxon>
        <taxon>Chlorodendrophyceae</taxon>
        <taxon>Chlorodendrales</taxon>
        <taxon>Chlorodendraceae</taxon>
        <taxon>Tetraselmis</taxon>
    </lineage>
</organism>